<reference evidence="3 4" key="1">
    <citation type="submission" date="2021-03" db="EMBL/GenBank/DDBJ databases">
        <title>Human Oral Microbial Genomes.</title>
        <authorList>
            <person name="Johnston C.D."/>
            <person name="Chen T."/>
            <person name="Dewhirst F.E."/>
        </authorList>
    </citation>
    <scope>NUCLEOTIDE SEQUENCE [LARGE SCALE GENOMIC DNA]</scope>
    <source>
        <strain evidence="3 4">DSMZ 100122</strain>
    </source>
</reference>
<evidence type="ECO:0000313" key="4">
    <source>
        <dbReference type="Proteomes" id="UP000678513"/>
    </source>
</evidence>
<proteinExistence type="predicted"/>
<accession>A0ABX7Y8J4</accession>
<feature type="compositionally biased region" description="Polar residues" evidence="1">
    <location>
        <begin position="9"/>
        <end position="34"/>
    </location>
</feature>
<dbReference type="EMBL" id="CP072384">
    <property type="protein sequence ID" value="QUC09306.1"/>
    <property type="molecule type" value="Genomic_DNA"/>
</dbReference>
<sequence length="234" mass="25444">MTQPPNQPYDPNQAYNPQSQQPYTPGQPYDPNQAQQPYNPGQPYDPNQPQQPYMAQGGFDQPKKKNNNAAAVIKVIVAAVFLGLGAWGLWSQFQSSQALQVGKCIVVSGTADKADHKEVDCSDKTQFSFEVAKTVDNSDACPSDMVSYEVTNRSGRSTKTQKVACLIRNLHQGVCYKVDTSNQTAPLAVTECGSADVKVTKRVDQANASCESDELPLSYDTPARTYCLAPPSDS</sequence>
<feature type="transmembrane region" description="Helical" evidence="2">
    <location>
        <begin position="71"/>
        <end position="90"/>
    </location>
</feature>
<organism evidence="3 4">
    <name type="scientific">Arachnia rubra</name>
    <dbReference type="NCBI Taxonomy" id="1547448"/>
    <lineage>
        <taxon>Bacteria</taxon>
        <taxon>Bacillati</taxon>
        <taxon>Actinomycetota</taxon>
        <taxon>Actinomycetes</taxon>
        <taxon>Propionibacteriales</taxon>
        <taxon>Propionibacteriaceae</taxon>
        <taxon>Arachnia</taxon>
    </lineage>
</organism>
<keyword evidence="2" id="KW-0472">Membrane</keyword>
<dbReference type="RefSeq" id="WP_212326685.1">
    <property type="nucleotide sequence ID" value="NZ_AP024463.1"/>
</dbReference>
<keyword evidence="2" id="KW-1133">Transmembrane helix</keyword>
<feature type="region of interest" description="Disordered" evidence="1">
    <location>
        <begin position="1"/>
        <end position="62"/>
    </location>
</feature>
<name>A0ABX7Y8J4_9ACTN</name>
<keyword evidence="4" id="KW-1185">Reference proteome</keyword>
<protein>
    <submittedName>
        <fullName evidence="3">Uncharacterized protein</fullName>
    </submittedName>
</protein>
<gene>
    <name evidence="3" type="ORF">J5A65_06210</name>
</gene>
<evidence type="ECO:0000256" key="1">
    <source>
        <dbReference type="SAM" id="MobiDB-lite"/>
    </source>
</evidence>
<feature type="compositionally biased region" description="Low complexity" evidence="1">
    <location>
        <begin position="35"/>
        <end position="53"/>
    </location>
</feature>
<keyword evidence="2" id="KW-0812">Transmembrane</keyword>
<evidence type="ECO:0000313" key="3">
    <source>
        <dbReference type="EMBL" id="QUC09306.1"/>
    </source>
</evidence>
<dbReference type="Proteomes" id="UP000678513">
    <property type="component" value="Chromosome"/>
</dbReference>
<evidence type="ECO:0000256" key="2">
    <source>
        <dbReference type="SAM" id="Phobius"/>
    </source>
</evidence>